<keyword evidence="3 6" id="KW-1133">Transmembrane helix</keyword>
<feature type="transmembrane region" description="Helical" evidence="6">
    <location>
        <begin position="503"/>
        <end position="521"/>
    </location>
</feature>
<proteinExistence type="predicted"/>
<name>A0A9N9VB47_9HYPO</name>
<feature type="transmembrane region" description="Helical" evidence="6">
    <location>
        <begin position="65"/>
        <end position="86"/>
    </location>
</feature>
<feature type="domain" description="Major facilitator superfamily (MFS) profile" evidence="7">
    <location>
        <begin position="32"/>
        <end position="473"/>
    </location>
</feature>
<feature type="transmembrane region" description="Helical" evidence="6">
    <location>
        <begin position="385"/>
        <end position="410"/>
    </location>
</feature>
<keyword evidence="4 6" id="KW-0472">Membrane</keyword>
<evidence type="ECO:0000259" key="7">
    <source>
        <dbReference type="PROSITE" id="PS50850"/>
    </source>
</evidence>
<dbReference type="Proteomes" id="UP000696573">
    <property type="component" value="Unassembled WGS sequence"/>
</dbReference>
<dbReference type="PANTHER" id="PTHR23501">
    <property type="entry name" value="MAJOR FACILITATOR SUPERFAMILY"/>
    <property type="match status" value="1"/>
</dbReference>
<feature type="transmembrane region" description="Helical" evidence="6">
    <location>
        <begin position="360"/>
        <end position="379"/>
    </location>
</feature>
<feature type="transmembrane region" description="Helical" evidence="6">
    <location>
        <begin position="30"/>
        <end position="53"/>
    </location>
</feature>
<feature type="transmembrane region" description="Helical" evidence="6">
    <location>
        <begin position="257"/>
        <end position="274"/>
    </location>
</feature>
<dbReference type="InterPro" id="IPR036259">
    <property type="entry name" value="MFS_trans_sf"/>
</dbReference>
<evidence type="ECO:0000256" key="3">
    <source>
        <dbReference type="ARBA" id="ARBA00022989"/>
    </source>
</evidence>
<keyword evidence="2 6" id="KW-0812">Transmembrane</keyword>
<dbReference type="Pfam" id="PF07690">
    <property type="entry name" value="MFS_1"/>
    <property type="match status" value="1"/>
</dbReference>
<keyword evidence="9" id="KW-1185">Reference proteome</keyword>
<feature type="transmembrane region" description="Helical" evidence="6">
    <location>
        <begin position="295"/>
        <end position="320"/>
    </location>
</feature>
<dbReference type="Gene3D" id="1.20.1720.10">
    <property type="entry name" value="Multidrug resistance protein D"/>
    <property type="match status" value="1"/>
</dbReference>
<feature type="transmembrane region" description="Helical" evidence="6">
    <location>
        <begin position="332"/>
        <end position="353"/>
    </location>
</feature>
<accession>A0A9N9VB47</accession>
<dbReference type="SUPFAM" id="SSF103473">
    <property type="entry name" value="MFS general substrate transporter"/>
    <property type="match status" value="1"/>
</dbReference>
<evidence type="ECO:0000256" key="2">
    <source>
        <dbReference type="ARBA" id="ARBA00022692"/>
    </source>
</evidence>
<organism evidence="8 9">
    <name type="scientific">Clonostachys rhizophaga</name>
    <dbReference type="NCBI Taxonomy" id="160324"/>
    <lineage>
        <taxon>Eukaryota</taxon>
        <taxon>Fungi</taxon>
        <taxon>Dikarya</taxon>
        <taxon>Ascomycota</taxon>
        <taxon>Pezizomycotina</taxon>
        <taxon>Sordariomycetes</taxon>
        <taxon>Hypocreomycetidae</taxon>
        <taxon>Hypocreales</taxon>
        <taxon>Bionectriaceae</taxon>
        <taxon>Clonostachys</taxon>
    </lineage>
</organism>
<comment type="caution">
    <text evidence="8">The sequence shown here is derived from an EMBL/GenBank/DDBJ whole genome shotgun (WGS) entry which is preliminary data.</text>
</comment>
<evidence type="ECO:0000256" key="4">
    <source>
        <dbReference type="ARBA" id="ARBA00023136"/>
    </source>
</evidence>
<evidence type="ECO:0000256" key="6">
    <source>
        <dbReference type="SAM" id="Phobius"/>
    </source>
</evidence>
<reference evidence="8" key="1">
    <citation type="submission" date="2021-10" db="EMBL/GenBank/DDBJ databases">
        <authorList>
            <person name="Piombo E."/>
        </authorList>
    </citation>
    <scope>NUCLEOTIDE SEQUENCE</scope>
</reference>
<dbReference type="GO" id="GO:0022857">
    <property type="term" value="F:transmembrane transporter activity"/>
    <property type="evidence" value="ECO:0007669"/>
    <property type="project" value="InterPro"/>
</dbReference>
<sequence>MSDTQEKALPGRINSLTSPGCYSQGPKKNFFIWSALNLVTLTHAFESTCLCVTLPKVARELDASLSDSLSFGSCFLLAMALIQPFASELSSIAGRRPALLLGILTFMVGAVICACAHTPTMLLVGRAIQGAGAGATEPIKALIFYDIYGQRERAKWVAFINVSWAIGTVSGPLLGGVFTNSNTMTWRWVFWINLPFLTFSFVAAACLLGYDTPQKIPWKQIATVDWGGLFLFVASGASFLIPLTWAGSRFSWGSYQVILPLVLGVLGLVSLGFYERRVASRPIFKPSVFREVSTSISCVNIALHGLLMWMLLYYMSIYYLGVKDYDAFTTGLWGLPATLTVAPMSIIVGIVVGKTGHYKSFLWAGWLLTILTFGLLHLLKANSSYVFLVLTTLVVGIGFGSLVPGMAVGIQGNVDREDAGHAICMTFLMRPAGQCLGIAVGLAVFSSRLEELLVAQGYPATLAQGLMKHARTGMGRESDEIYPYLLKEIPRIIDCVMEALQGVWTTGAAIAGFAMLLTLCIKTPRIKKDDQIKGPHPGGGVESAAAAETPQGQGGGLAAQTDRVAVATQTALDDAIRNDRPDGS</sequence>
<feature type="transmembrane region" description="Helical" evidence="6">
    <location>
        <begin position="422"/>
        <end position="445"/>
    </location>
</feature>
<dbReference type="OrthoDB" id="2351791at2759"/>
<protein>
    <recommendedName>
        <fullName evidence="7">Major facilitator superfamily (MFS) profile domain-containing protein</fullName>
    </recommendedName>
</protein>
<dbReference type="AlphaFoldDB" id="A0A9N9VB47"/>
<dbReference type="PANTHER" id="PTHR23501:SF59">
    <property type="entry name" value="MAJOR FACILITATOR SUPERFAMILY (MFS) PROFILE DOMAIN-CONTAINING PROTEIN-RELATED"/>
    <property type="match status" value="1"/>
</dbReference>
<feature type="region of interest" description="Disordered" evidence="5">
    <location>
        <begin position="528"/>
        <end position="562"/>
    </location>
</feature>
<evidence type="ECO:0000313" key="8">
    <source>
        <dbReference type="EMBL" id="CAH0018535.1"/>
    </source>
</evidence>
<feature type="transmembrane region" description="Helical" evidence="6">
    <location>
        <begin position="190"/>
        <end position="210"/>
    </location>
</feature>
<evidence type="ECO:0000256" key="1">
    <source>
        <dbReference type="ARBA" id="ARBA00004141"/>
    </source>
</evidence>
<dbReference type="GO" id="GO:0005886">
    <property type="term" value="C:plasma membrane"/>
    <property type="evidence" value="ECO:0007669"/>
    <property type="project" value="TreeGrafter"/>
</dbReference>
<dbReference type="InterPro" id="IPR020846">
    <property type="entry name" value="MFS_dom"/>
</dbReference>
<evidence type="ECO:0000313" key="9">
    <source>
        <dbReference type="Proteomes" id="UP000696573"/>
    </source>
</evidence>
<comment type="subcellular location">
    <subcellularLocation>
        <location evidence="1">Membrane</location>
        <topology evidence="1">Multi-pass membrane protein</topology>
    </subcellularLocation>
</comment>
<feature type="transmembrane region" description="Helical" evidence="6">
    <location>
        <begin position="156"/>
        <end position="178"/>
    </location>
</feature>
<dbReference type="InterPro" id="IPR011701">
    <property type="entry name" value="MFS"/>
</dbReference>
<evidence type="ECO:0000256" key="5">
    <source>
        <dbReference type="SAM" id="MobiDB-lite"/>
    </source>
</evidence>
<dbReference type="Gene3D" id="1.20.1250.20">
    <property type="entry name" value="MFS general substrate transporter like domains"/>
    <property type="match status" value="1"/>
</dbReference>
<gene>
    <name evidence="8" type="ORF">CRHIZ90672A_00009220</name>
</gene>
<dbReference type="PROSITE" id="PS50850">
    <property type="entry name" value="MFS"/>
    <property type="match status" value="1"/>
</dbReference>
<feature type="transmembrane region" description="Helical" evidence="6">
    <location>
        <begin position="98"/>
        <end position="116"/>
    </location>
</feature>
<feature type="transmembrane region" description="Helical" evidence="6">
    <location>
        <begin position="222"/>
        <end position="245"/>
    </location>
</feature>
<dbReference type="EMBL" id="CABFNQ020000533">
    <property type="protein sequence ID" value="CAH0018535.1"/>
    <property type="molecule type" value="Genomic_DNA"/>
</dbReference>